<evidence type="ECO:0000313" key="1">
    <source>
        <dbReference type="EMBL" id="CAH0478806.1"/>
    </source>
</evidence>
<evidence type="ECO:0008006" key="3">
    <source>
        <dbReference type="Google" id="ProtNLM"/>
    </source>
</evidence>
<accession>A0AAU9KWG3</accession>
<sequence length="93" mass="10751">MKEFDLMALESASSSWQFELLGVRHNPQIRLHGSCNKVTRSIVQLQKSVANKYVPVMVKGRWQDCYILGVVDLFHGHDDSRRHVRLHDMSFGI</sequence>
<organism evidence="1 2">
    <name type="scientific">Peronospora belbahrii</name>
    <dbReference type="NCBI Taxonomy" id="622444"/>
    <lineage>
        <taxon>Eukaryota</taxon>
        <taxon>Sar</taxon>
        <taxon>Stramenopiles</taxon>
        <taxon>Oomycota</taxon>
        <taxon>Peronosporomycetes</taxon>
        <taxon>Peronosporales</taxon>
        <taxon>Peronosporaceae</taxon>
        <taxon>Peronospora</taxon>
    </lineage>
</organism>
<protein>
    <recommendedName>
        <fullName evidence="3">PIPK domain-containing protein</fullName>
    </recommendedName>
</protein>
<reference evidence="1" key="1">
    <citation type="submission" date="2021-11" db="EMBL/GenBank/DDBJ databases">
        <authorList>
            <person name="Islam A."/>
            <person name="Islam S."/>
            <person name="Flora M.S."/>
            <person name="Rahman M."/>
            <person name="Ziaur R.M."/>
            <person name="Epstein J.H."/>
            <person name="Hassan M."/>
            <person name="Klassen M."/>
            <person name="Woodard K."/>
            <person name="Webb A."/>
            <person name="Webby R.J."/>
            <person name="El Zowalaty M.E."/>
        </authorList>
    </citation>
    <scope>NUCLEOTIDE SEQUENCE</scope>
    <source>
        <strain evidence="1">Pbs3</strain>
    </source>
</reference>
<dbReference type="Proteomes" id="UP001160483">
    <property type="component" value="Unassembled WGS sequence"/>
</dbReference>
<proteinExistence type="predicted"/>
<dbReference type="AlphaFoldDB" id="A0AAU9KWG3"/>
<gene>
    <name evidence="1" type="ORF">PBS003_LOCUS5486</name>
</gene>
<dbReference type="EMBL" id="CAKKTJ010000276">
    <property type="protein sequence ID" value="CAH0478806.1"/>
    <property type="molecule type" value="Genomic_DNA"/>
</dbReference>
<name>A0AAU9KWG3_9STRA</name>
<evidence type="ECO:0000313" key="2">
    <source>
        <dbReference type="Proteomes" id="UP001160483"/>
    </source>
</evidence>
<comment type="caution">
    <text evidence="1">The sequence shown here is derived from an EMBL/GenBank/DDBJ whole genome shotgun (WGS) entry which is preliminary data.</text>
</comment>